<organism evidence="3 4">
    <name type="scientific">Phytophthora kernoviae</name>
    <dbReference type="NCBI Taxonomy" id="325452"/>
    <lineage>
        <taxon>Eukaryota</taxon>
        <taxon>Sar</taxon>
        <taxon>Stramenopiles</taxon>
        <taxon>Oomycota</taxon>
        <taxon>Peronosporomycetes</taxon>
        <taxon>Peronosporales</taxon>
        <taxon>Peronosporaceae</taxon>
        <taxon>Phytophthora</taxon>
    </lineage>
</organism>
<feature type="domain" description="SnoaL-like" evidence="1">
    <location>
        <begin position="128"/>
        <end position="225"/>
    </location>
</feature>
<dbReference type="Proteomes" id="UP000277300">
    <property type="component" value="Unassembled WGS sequence"/>
</dbReference>
<dbReference type="Proteomes" id="UP000284657">
    <property type="component" value="Unassembled WGS sequence"/>
</dbReference>
<sequence>MLLLHAAEIYSDMYAEYIAMGCSYAILFFFGSHPKYGLSRVGSIPGSSNSSNAVAGTTAFLVRWRNVGTAGLQLGVEVIVDFVACALEIRSGIDFEHFNKDDSFLAVFMVAIALVNELAENVLSLYDVSSNRDATIAKYYQPDAVFTDPIVSVRGVDNIQAQFRVLSKFVKSSKATLVRGSMAGATVLTIDSSMVYRLRPFPSFMKIVLRVFSVLELKNGRIASHTDHYDFYSVLSNVPFVAFFYAQFRPMFGAASSAVIKRLVPTQTNPAISAKAATAATATAAASNGNGVAMAVET</sequence>
<dbReference type="EMBL" id="MBDO02000007">
    <property type="protein sequence ID" value="RLN69147.1"/>
    <property type="molecule type" value="Genomic_DNA"/>
</dbReference>
<comment type="caution">
    <text evidence="3">The sequence shown here is derived from an EMBL/GenBank/DDBJ whole genome shotgun (WGS) entry which is preliminary data.</text>
</comment>
<dbReference type="OrthoDB" id="9995831at2759"/>
<accession>A0A3F2S2N5</accession>
<evidence type="ECO:0000259" key="1">
    <source>
        <dbReference type="Pfam" id="PF12680"/>
    </source>
</evidence>
<dbReference type="SUPFAM" id="SSF54427">
    <property type="entry name" value="NTF2-like"/>
    <property type="match status" value="1"/>
</dbReference>
<name>A0A3F2S2N5_9STRA</name>
<dbReference type="AlphaFoldDB" id="A0A3F2S2N5"/>
<dbReference type="InterPro" id="IPR037401">
    <property type="entry name" value="SnoaL-like"/>
</dbReference>
<gene>
    <name evidence="2" type="ORF">BBJ29_000820</name>
    <name evidence="3" type="ORF">BBP00_00000536</name>
</gene>
<evidence type="ECO:0000313" key="5">
    <source>
        <dbReference type="Proteomes" id="UP000284657"/>
    </source>
</evidence>
<proteinExistence type="predicted"/>
<evidence type="ECO:0000313" key="4">
    <source>
        <dbReference type="Proteomes" id="UP000277300"/>
    </source>
</evidence>
<dbReference type="Pfam" id="PF12680">
    <property type="entry name" value="SnoaL_2"/>
    <property type="match status" value="1"/>
</dbReference>
<dbReference type="EMBL" id="MBAD02000408">
    <property type="protein sequence ID" value="RLN68250.1"/>
    <property type="molecule type" value="Genomic_DNA"/>
</dbReference>
<dbReference type="Gene3D" id="3.10.450.50">
    <property type="match status" value="1"/>
</dbReference>
<evidence type="ECO:0000313" key="2">
    <source>
        <dbReference type="EMBL" id="RLN68250.1"/>
    </source>
</evidence>
<evidence type="ECO:0000313" key="3">
    <source>
        <dbReference type="EMBL" id="RLN69147.1"/>
    </source>
</evidence>
<reference evidence="4 5" key="1">
    <citation type="submission" date="2018-07" db="EMBL/GenBank/DDBJ databases">
        <title>Genome sequencing of oomycete isolates from Chile give support for New Zealand origin for Phytophthora kernoviae and make available the first Nothophytophthora sp. genome.</title>
        <authorList>
            <person name="Studholme D.J."/>
            <person name="Sanfuentes E."/>
            <person name="Panda P."/>
            <person name="Hill R."/>
            <person name="Sambles C."/>
            <person name="Grant M."/>
            <person name="Williams N.M."/>
            <person name="Mcdougal R.L."/>
        </authorList>
    </citation>
    <scope>NUCLEOTIDE SEQUENCE [LARGE SCALE GENOMIC DNA]</scope>
    <source>
        <strain evidence="3">Chile6</strain>
        <strain evidence="2">Chile7</strain>
    </source>
</reference>
<dbReference type="InterPro" id="IPR032710">
    <property type="entry name" value="NTF2-like_dom_sf"/>
</dbReference>
<protein>
    <recommendedName>
        <fullName evidence="1">SnoaL-like domain-containing protein</fullName>
    </recommendedName>
</protein>